<dbReference type="InterPro" id="IPR009057">
    <property type="entry name" value="Homeodomain-like_sf"/>
</dbReference>
<dbReference type="EMBL" id="UHDP01000003">
    <property type="protein sequence ID" value="SUM45906.1"/>
    <property type="molecule type" value="Genomic_DNA"/>
</dbReference>
<dbReference type="PANTHER" id="PTHR43479">
    <property type="entry name" value="ACREF/ENVCD OPERON REPRESSOR-RELATED"/>
    <property type="match status" value="1"/>
</dbReference>
<dbReference type="InterPro" id="IPR050624">
    <property type="entry name" value="HTH-type_Tx_Regulator"/>
</dbReference>
<proteinExistence type="predicted"/>
<sequence>MKGAHAFMNEKDIRVQKTNLKLSEVFLALLEDEWVTKITINQICQQANVHRTTFYKHFKDKYDLLYYVSQMALKPYFSLGLDMRLQEPFNSIDRTIDQQILKILHTQKEDPRFYQVVTKSFYDYFQQELIRYEAQLPSKFPFPIEVFSYVYAATIRSINQWCTDYEIQLDAYYRDEIFRHLMNFSQK</sequence>
<dbReference type="Gene3D" id="1.10.357.10">
    <property type="entry name" value="Tetracycline Repressor, domain 2"/>
    <property type="match status" value="1"/>
</dbReference>
<evidence type="ECO:0000259" key="3">
    <source>
        <dbReference type="PROSITE" id="PS50977"/>
    </source>
</evidence>
<evidence type="ECO:0000313" key="4">
    <source>
        <dbReference type="EMBL" id="SUM45906.1"/>
    </source>
</evidence>
<feature type="domain" description="HTH tetR-type" evidence="3">
    <location>
        <begin position="16"/>
        <end position="76"/>
    </location>
</feature>
<organism evidence="4 5">
    <name type="scientific">Staphylococcus intermedius NCTC 11048</name>
    <dbReference type="NCBI Taxonomy" id="1141106"/>
    <lineage>
        <taxon>Bacteria</taxon>
        <taxon>Bacillati</taxon>
        <taxon>Bacillota</taxon>
        <taxon>Bacilli</taxon>
        <taxon>Bacillales</taxon>
        <taxon>Staphylococcaceae</taxon>
        <taxon>Staphylococcus</taxon>
        <taxon>Staphylococcus intermedius group</taxon>
    </lineage>
</organism>
<dbReference type="SUPFAM" id="SSF46689">
    <property type="entry name" value="Homeodomain-like"/>
    <property type="match status" value="1"/>
</dbReference>
<accession>A0A380G622</accession>
<keyword evidence="5" id="KW-1185">Reference proteome</keyword>
<dbReference type="InterPro" id="IPR001647">
    <property type="entry name" value="HTH_TetR"/>
</dbReference>
<name>A0A380G622_STAIN</name>
<dbReference type="Proteomes" id="UP000255549">
    <property type="component" value="Unassembled WGS sequence"/>
</dbReference>
<dbReference type="GO" id="GO:0003677">
    <property type="term" value="F:DNA binding"/>
    <property type="evidence" value="ECO:0007669"/>
    <property type="project" value="UniProtKB-UniRule"/>
</dbReference>
<gene>
    <name evidence="4" type="ORF">NCTC11048_00897</name>
</gene>
<evidence type="ECO:0000313" key="5">
    <source>
        <dbReference type="Proteomes" id="UP000255549"/>
    </source>
</evidence>
<dbReference type="STRING" id="1141106.GCA_000308095_00168"/>
<evidence type="ECO:0000256" key="2">
    <source>
        <dbReference type="PROSITE-ProRule" id="PRU00335"/>
    </source>
</evidence>
<dbReference type="Pfam" id="PF00440">
    <property type="entry name" value="TetR_N"/>
    <property type="match status" value="1"/>
</dbReference>
<feature type="DNA-binding region" description="H-T-H motif" evidence="2">
    <location>
        <begin position="39"/>
        <end position="58"/>
    </location>
</feature>
<dbReference type="PROSITE" id="PS50977">
    <property type="entry name" value="HTH_TETR_2"/>
    <property type="match status" value="1"/>
</dbReference>
<keyword evidence="1 2" id="KW-0238">DNA-binding</keyword>
<protein>
    <submittedName>
        <fullName evidence="4">TetR family regulatory protein</fullName>
    </submittedName>
</protein>
<dbReference type="PANTHER" id="PTHR43479:SF16">
    <property type="entry name" value="HTH TETR-TYPE DOMAIN-CONTAINING PROTEIN"/>
    <property type="match status" value="1"/>
</dbReference>
<dbReference type="AlphaFoldDB" id="A0A380G622"/>
<reference evidence="4 5" key="1">
    <citation type="submission" date="2018-06" db="EMBL/GenBank/DDBJ databases">
        <authorList>
            <consortium name="Pathogen Informatics"/>
            <person name="Doyle S."/>
        </authorList>
    </citation>
    <scope>NUCLEOTIDE SEQUENCE [LARGE SCALE GENOMIC DNA]</scope>
    <source>
        <strain evidence="5">NCTC 11048</strain>
    </source>
</reference>
<evidence type="ECO:0000256" key="1">
    <source>
        <dbReference type="ARBA" id="ARBA00023125"/>
    </source>
</evidence>